<feature type="compositionally biased region" description="Low complexity" evidence="1">
    <location>
        <begin position="126"/>
        <end position="210"/>
    </location>
</feature>
<dbReference type="AlphaFoldDB" id="A0AAN6VB68"/>
<feature type="region of interest" description="Disordered" evidence="1">
    <location>
        <begin position="314"/>
        <end position="337"/>
    </location>
</feature>
<reference evidence="3" key="1">
    <citation type="journal article" date="2023" name="Mol. Phylogenet. Evol.">
        <title>Genome-scale phylogeny and comparative genomics of the fungal order Sordariales.</title>
        <authorList>
            <person name="Hensen N."/>
            <person name="Bonometti L."/>
            <person name="Westerberg I."/>
            <person name="Brannstrom I.O."/>
            <person name="Guillou S."/>
            <person name="Cros-Aarteil S."/>
            <person name="Calhoun S."/>
            <person name="Haridas S."/>
            <person name="Kuo A."/>
            <person name="Mondo S."/>
            <person name="Pangilinan J."/>
            <person name="Riley R."/>
            <person name="LaButti K."/>
            <person name="Andreopoulos B."/>
            <person name="Lipzen A."/>
            <person name="Chen C."/>
            <person name="Yan M."/>
            <person name="Daum C."/>
            <person name="Ng V."/>
            <person name="Clum A."/>
            <person name="Steindorff A."/>
            <person name="Ohm R.A."/>
            <person name="Martin F."/>
            <person name="Silar P."/>
            <person name="Natvig D.O."/>
            <person name="Lalanne C."/>
            <person name="Gautier V."/>
            <person name="Ament-Velasquez S.L."/>
            <person name="Kruys A."/>
            <person name="Hutchinson M.I."/>
            <person name="Powell A.J."/>
            <person name="Barry K."/>
            <person name="Miller A.N."/>
            <person name="Grigoriev I.V."/>
            <person name="Debuchy R."/>
            <person name="Gladieux P."/>
            <person name="Hiltunen Thoren M."/>
            <person name="Johannesson H."/>
        </authorList>
    </citation>
    <scope>NUCLEOTIDE SEQUENCE</scope>
    <source>
        <strain evidence="3">CBS 141.50</strain>
    </source>
</reference>
<keyword evidence="4" id="KW-1185">Reference proteome</keyword>
<feature type="compositionally biased region" description="Low complexity" evidence="1">
    <location>
        <begin position="365"/>
        <end position="400"/>
    </location>
</feature>
<gene>
    <name evidence="3" type="ORF">C8A04DRAFT_24586</name>
</gene>
<dbReference type="PANTHER" id="PTHR16861">
    <property type="entry name" value="GLYCOPROTEIN 38"/>
    <property type="match status" value="1"/>
</dbReference>
<feature type="region of interest" description="Disordered" evidence="1">
    <location>
        <begin position="243"/>
        <end position="297"/>
    </location>
</feature>
<protein>
    <submittedName>
        <fullName evidence="3">Uncharacterized protein</fullName>
    </submittedName>
</protein>
<evidence type="ECO:0000256" key="1">
    <source>
        <dbReference type="SAM" id="MobiDB-lite"/>
    </source>
</evidence>
<name>A0AAN6VB68_9PEZI</name>
<reference evidence="3" key="2">
    <citation type="submission" date="2023-05" db="EMBL/GenBank/DDBJ databases">
        <authorList>
            <consortium name="Lawrence Berkeley National Laboratory"/>
            <person name="Steindorff A."/>
            <person name="Hensen N."/>
            <person name="Bonometti L."/>
            <person name="Westerberg I."/>
            <person name="Brannstrom I.O."/>
            <person name="Guillou S."/>
            <person name="Cros-Aarteil S."/>
            <person name="Calhoun S."/>
            <person name="Haridas S."/>
            <person name="Kuo A."/>
            <person name="Mondo S."/>
            <person name="Pangilinan J."/>
            <person name="Riley R."/>
            <person name="Labutti K."/>
            <person name="Andreopoulos B."/>
            <person name="Lipzen A."/>
            <person name="Chen C."/>
            <person name="Yanf M."/>
            <person name="Daum C."/>
            <person name="Ng V."/>
            <person name="Clum A."/>
            <person name="Ohm R."/>
            <person name="Martin F."/>
            <person name="Silar P."/>
            <person name="Natvig D."/>
            <person name="Lalanne C."/>
            <person name="Gautier V."/>
            <person name="Ament-Velasquez S.L."/>
            <person name="Kruys A."/>
            <person name="Hutchinson M.I."/>
            <person name="Powell A.J."/>
            <person name="Barry K."/>
            <person name="Miller A.N."/>
            <person name="Grigoriev I.V."/>
            <person name="Debuchy R."/>
            <person name="Gladieux P."/>
            <person name="Thoren M.H."/>
            <person name="Johannesson H."/>
        </authorList>
    </citation>
    <scope>NUCLEOTIDE SEQUENCE</scope>
    <source>
        <strain evidence="3">CBS 141.50</strain>
    </source>
</reference>
<comment type="caution">
    <text evidence="3">The sequence shown here is derived from an EMBL/GenBank/DDBJ whole genome shotgun (WGS) entry which is preliminary data.</text>
</comment>
<feature type="region of interest" description="Disordered" evidence="1">
    <location>
        <begin position="352"/>
        <end position="400"/>
    </location>
</feature>
<evidence type="ECO:0000313" key="4">
    <source>
        <dbReference type="Proteomes" id="UP001302676"/>
    </source>
</evidence>
<feature type="transmembrane region" description="Helical" evidence="2">
    <location>
        <begin position="218"/>
        <end position="239"/>
    </location>
</feature>
<keyword evidence="2" id="KW-1133">Transmembrane helix</keyword>
<feature type="compositionally biased region" description="Basic and acidic residues" evidence="1">
    <location>
        <begin position="321"/>
        <end position="337"/>
    </location>
</feature>
<proteinExistence type="predicted"/>
<dbReference type="PANTHER" id="PTHR16861:SF4">
    <property type="entry name" value="SH3 DOMAIN PROTEIN (AFU_ORTHOLOGUE AFUA_1G13610)"/>
    <property type="match status" value="1"/>
</dbReference>
<evidence type="ECO:0000313" key="3">
    <source>
        <dbReference type="EMBL" id="KAK4147345.1"/>
    </source>
</evidence>
<keyword evidence="2" id="KW-0812">Transmembrane</keyword>
<dbReference type="RefSeq" id="XP_062640716.1">
    <property type="nucleotide sequence ID" value="XM_062779222.1"/>
</dbReference>
<dbReference type="Proteomes" id="UP001302676">
    <property type="component" value="Unassembled WGS sequence"/>
</dbReference>
<evidence type="ECO:0000256" key="2">
    <source>
        <dbReference type="SAM" id="Phobius"/>
    </source>
</evidence>
<feature type="region of interest" description="Disordered" evidence="1">
    <location>
        <begin position="126"/>
        <end position="212"/>
    </location>
</feature>
<organism evidence="3 4">
    <name type="scientific">Dichotomopilus funicola</name>
    <dbReference type="NCBI Taxonomy" id="1934379"/>
    <lineage>
        <taxon>Eukaryota</taxon>
        <taxon>Fungi</taxon>
        <taxon>Dikarya</taxon>
        <taxon>Ascomycota</taxon>
        <taxon>Pezizomycotina</taxon>
        <taxon>Sordariomycetes</taxon>
        <taxon>Sordariomycetidae</taxon>
        <taxon>Sordariales</taxon>
        <taxon>Chaetomiaceae</taxon>
        <taxon>Dichotomopilus</taxon>
    </lineage>
</organism>
<sequence>MPELTPWGPPGAVAPAAFLFHSAWPAVPHIRIPPHLGSRQAGGTCSADETACPQSGWCCGAGETCSIDGGAFFCCPAGATGAGCSRVCAAGDFQCGSICCANGQTCMGGEGASPYCINGVFTTTSTSASPTTTTDVATSPTTSDSSTITSSSSTIPTTTTTLTSGSPTTTTKPTSKTTAVPTSPTSTAASTSTTTSPPTSTSTTQPTTSSGMSHASQIAIGVIVPVVVILLVGALWFLMFRRPNPDRSRGRSRTHRRWGTGTSLGIWTGNSGSRDNTPPPAYSKDAAAAGQASGNESNAQLSMHEQYLRDAGVGEGIVTAGEREERARGRERSRESREILQAGGYELMDLDLRGAVGPDRGGPGVAARAGSGSRSRAGDVSPLSGSSGRSSPHPGDQVVL</sequence>
<dbReference type="EMBL" id="MU853556">
    <property type="protein sequence ID" value="KAK4147345.1"/>
    <property type="molecule type" value="Genomic_DNA"/>
</dbReference>
<keyword evidence="2" id="KW-0472">Membrane</keyword>
<dbReference type="GeneID" id="87815835"/>
<accession>A0AAN6VB68</accession>